<dbReference type="RefSeq" id="WP_250914389.1">
    <property type="nucleotide sequence ID" value="NZ_JAMXLX010000007.1"/>
</dbReference>
<dbReference type="InterPro" id="IPR029063">
    <property type="entry name" value="SAM-dependent_MTases_sf"/>
</dbReference>
<keyword evidence="1" id="KW-0808">Transferase</keyword>
<dbReference type="Proteomes" id="UP001155380">
    <property type="component" value="Unassembled WGS sequence"/>
</dbReference>
<accession>A0AAJ1BZQ6</accession>
<dbReference type="InterPro" id="IPR025690">
    <property type="entry name" value="Methyltransf_put"/>
</dbReference>
<sequence length="159" mass="17811">MTRLDIFINRMTAQRDLLNLLRDQNLLPEGPIMEVGLGNGRTYSHMIETFPGRRFIVFDRHVAAHKTSIPPEEDLVIGEIRETAQNYIGSEAALVHADIGTGYPEKDAIVMSWLPGLAAGMLRSGGYAVSGLALDHPQLEMQPIPDHLEPGRYYLYRKI</sequence>
<dbReference type="EMBL" id="JAMXLX010000007">
    <property type="protein sequence ID" value="MCO5959012.1"/>
    <property type="molecule type" value="Genomic_DNA"/>
</dbReference>
<comment type="caution">
    <text evidence="1">The sequence shown here is derived from an EMBL/GenBank/DDBJ whole genome shotgun (WGS) entry which is preliminary data.</text>
</comment>
<evidence type="ECO:0000313" key="1">
    <source>
        <dbReference type="EMBL" id="MCO5959012.1"/>
    </source>
</evidence>
<dbReference type="GO" id="GO:0008168">
    <property type="term" value="F:methyltransferase activity"/>
    <property type="evidence" value="ECO:0007669"/>
    <property type="project" value="UniProtKB-KW"/>
</dbReference>
<gene>
    <name evidence="1" type="ORF">NBH21_19720</name>
</gene>
<dbReference type="Gene3D" id="3.40.50.150">
    <property type="entry name" value="Vaccinia Virus protein VP39"/>
    <property type="match status" value="1"/>
</dbReference>
<keyword evidence="1" id="KW-0489">Methyltransferase</keyword>
<dbReference type="SUPFAM" id="SSF53335">
    <property type="entry name" value="S-adenosyl-L-methionine-dependent methyltransferases"/>
    <property type="match status" value="1"/>
</dbReference>
<organism evidence="1 2">
    <name type="scientific">Ciceribacter sichuanensis</name>
    <dbReference type="NCBI Taxonomy" id="2949647"/>
    <lineage>
        <taxon>Bacteria</taxon>
        <taxon>Pseudomonadati</taxon>
        <taxon>Pseudomonadota</taxon>
        <taxon>Alphaproteobacteria</taxon>
        <taxon>Hyphomicrobiales</taxon>
        <taxon>Rhizobiaceae</taxon>
        <taxon>Ciceribacter</taxon>
    </lineage>
</organism>
<dbReference type="GO" id="GO:0032259">
    <property type="term" value="P:methylation"/>
    <property type="evidence" value="ECO:0007669"/>
    <property type="project" value="UniProtKB-KW"/>
</dbReference>
<name>A0AAJ1BZQ6_9HYPH</name>
<proteinExistence type="predicted"/>
<reference evidence="1" key="1">
    <citation type="submission" date="2022-06" db="EMBL/GenBank/DDBJ databases">
        <authorList>
            <person name="Sun Q."/>
        </authorList>
    </citation>
    <scope>NUCLEOTIDE SEQUENCE</scope>
    <source>
        <strain evidence="1">S101</strain>
    </source>
</reference>
<dbReference type="Pfam" id="PF12692">
    <property type="entry name" value="Methyltransf_17"/>
    <property type="match status" value="1"/>
</dbReference>
<protein>
    <submittedName>
        <fullName evidence="1">Class I SAM-dependent methyltransferase</fullName>
    </submittedName>
</protein>
<evidence type="ECO:0000313" key="2">
    <source>
        <dbReference type="Proteomes" id="UP001155380"/>
    </source>
</evidence>
<dbReference type="AlphaFoldDB" id="A0AAJ1BZQ6"/>